<evidence type="ECO:0000313" key="2">
    <source>
        <dbReference type="EMBL" id="KOM56629.1"/>
    </source>
</evidence>
<feature type="region of interest" description="Disordered" evidence="1">
    <location>
        <begin position="1"/>
        <end position="43"/>
    </location>
</feature>
<dbReference type="AlphaFoldDB" id="A0A0L9VPG0"/>
<evidence type="ECO:0000313" key="3">
    <source>
        <dbReference type="Proteomes" id="UP000053144"/>
    </source>
</evidence>
<accession>A0A0L9VPG0</accession>
<feature type="region of interest" description="Disordered" evidence="1">
    <location>
        <begin position="95"/>
        <end position="134"/>
    </location>
</feature>
<dbReference type="Gramene" id="KOM56629">
    <property type="protein sequence ID" value="KOM56629"/>
    <property type="gene ID" value="LR48_Vigan10g252100"/>
</dbReference>
<feature type="compositionally biased region" description="Pro residues" evidence="1">
    <location>
        <begin position="100"/>
        <end position="134"/>
    </location>
</feature>
<dbReference type="EMBL" id="CM003380">
    <property type="protein sequence ID" value="KOM56629.1"/>
    <property type="molecule type" value="Genomic_DNA"/>
</dbReference>
<proteinExistence type="predicted"/>
<protein>
    <submittedName>
        <fullName evidence="2">Uncharacterized protein</fullName>
    </submittedName>
</protein>
<feature type="compositionally biased region" description="Basic and acidic residues" evidence="1">
    <location>
        <begin position="22"/>
        <end position="43"/>
    </location>
</feature>
<name>A0A0L9VPG0_PHAAN</name>
<evidence type="ECO:0000256" key="1">
    <source>
        <dbReference type="SAM" id="MobiDB-lite"/>
    </source>
</evidence>
<sequence>MADGESDSSEFDSESDSSEFSRNFKDLRKEKQHSSKEWLKELPENSRAHFLSNKFTLLRKGKDDILSARMSIDRKKYRIAMDLISEAIQYMTEYNDLYQRPPPSPSPSPSPPPSPSPSPSPSPPSSPSSSAPPS</sequence>
<reference evidence="3" key="1">
    <citation type="journal article" date="2015" name="Proc. Natl. Acad. Sci. U.S.A.">
        <title>Genome sequencing of adzuki bean (Vigna angularis) provides insight into high starch and low fat accumulation and domestication.</title>
        <authorList>
            <person name="Yang K."/>
            <person name="Tian Z."/>
            <person name="Chen C."/>
            <person name="Luo L."/>
            <person name="Zhao B."/>
            <person name="Wang Z."/>
            <person name="Yu L."/>
            <person name="Li Y."/>
            <person name="Sun Y."/>
            <person name="Li W."/>
            <person name="Chen Y."/>
            <person name="Li Y."/>
            <person name="Zhang Y."/>
            <person name="Ai D."/>
            <person name="Zhao J."/>
            <person name="Shang C."/>
            <person name="Ma Y."/>
            <person name="Wu B."/>
            <person name="Wang M."/>
            <person name="Gao L."/>
            <person name="Sun D."/>
            <person name="Zhang P."/>
            <person name="Guo F."/>
            <person name="Wang W."/>
            <person name="Li Y."/>
            <person name="Wang J."/>
            <person name="Varshney R.K."/>
            <person name="Wang J."/>
            <person name="Ling H.Q."/>
            <person name="Wan P."/>
        </authorList>
    </citation>
    <scope>NUCLEOTIDE SEQUENCE</scope>
    <source>
        <strain evidence="3">cv. Jingnong 6</strain>
    </source>
</reference>
<organism evidence="2 3">
    <name type="scientific">Phaseolus angularis</name>
    <name type="common">Azuki bean</name>
    <name type="synonym">Vigna angularis</name>
    <dbReference type="NCBI Taxonomy" id="3914"/>
    <lineage>
        <taxon>Eukaryota</taxon>
        <taxon>Viridiplantae</taxon>
        <taxon>Streptophyta</taxon>
        <taxon>Embryophyta</taxon>
        <taxon>Tracheophyta</taxon>
        <taxon>Spermatophyta</taxon>
        <taxon>Magnoliopsida</taxon>
        <taxon>eudicotyledons</taxon>
        <taxon>Gunneridae</taxon>
        <taxon>Pentapetalae</taxon>
        <taxon>rosids</taxon>
        <taxon>fabids</taxon>
        <taxon>Fabales</taxon>
        <taxon>Fabaceae</taxon>
        <taxon>Papilionoideae</taxon>
        <taxon>50 kb inversion clade</taxon>
        <taxon>NPAAA clade</taxon>
        <taxon>indigoferoid/millettioid clade</taxon>
        <taxon>Phaseoleae</taxon>
        <taxon>Vigna</taxon>
    </lineage>
</organism>
<feature type="compositionally biased region" description="Acidic residues" evidence="1">
    <location>
        <begin position="1"/>
        <end position="17"/>
    </location>
</feature>
<gene>
    <name evidence="2" type="ORF">LR48_Vigan10g252100</name>
</gene>
<dbReference type="Proteomes" id="UP000053144">
    <property type="component" value="Chromosome 10"/>
</dbReference>